<dbReference type="EMBL" id="BMXB01000001">
    <property type="protein sequence ID" value="GHA28592.1"/>
    <property type="molecule type" value="Genomic_DNA"/>
</dbReference>
<evidence type="ECO:0008006" key="4">
    <source>
        <dbReference type="Google" id="ProtNLM"/>
    </source>
</evidence>
<dbReference type="InterPro" id="IPR003787">
    <property type="entry name" value="Sulphur_relay_DsrE/F-like"/>
</dbReference>
<reference evidence="2" key="2">
    <citation type="submission" date="2020-09" db="EMBL/GenBank/DDBJ databases">
        <authorList>
            <person name="Sun Q."/>
            <person name="Kim S."/>
        </authorList>
    </citation>
    <scope>NUCLEOTIDE SEQUENCE</scope>
    <source>
        <strain evidence="2">KCTC 12719</strain>
    </source>
</reference>
<proteinExistence type="predicted"/>
<evidence type="ECO:0000313" key="2">
    <source>
        <dbReference type="EMBL" id="GHA28592.1"/>
    </source>
</evidence>
<protein>
    <recommendedName>
        <fullName evidence="4">DsrE/DsrF-like family protein</fullName>
    </recommendedName>
</protein>
<gene>
    <name evidence="2" type="ORF">GCM10007103_07810</name>
</gene>
<reference evidence="2" key="1">
    <citation type="journal article" date="2014" name="Int. J. Syst. Evol. Microbiol.">
        <title>Complete genome sequence of Corynebacterium casei LMG S-19264T (=DSM 44701T), isolated from a smear-ripened cheese.</title>
        <authorList>
            <consortium name="US DOE Joint Genome Institute (JGI-PGF)"/>
            <person name="Walter F."/>
            <person name="Albersmeier A."/>
            <person name="Kalinowski J."/>
            <person name="Ruckert C."/>
        </authorList>
    </citation>
    <scope>NUCLEOTIDE SEQUENCE</scope>
    <source>
        <strain evidence="2">KCTC 12719</strain>
    </source>
</reference>
<dbReference type="SUPFAM" id="SSF75169">
    <property type="entry name" value="DsrEFH-like"/>
    <property type="match status" value="1"/>
</dbReference>
<feature type="chain" id="PRO_5037159728" description="DsrE/DsrF-like family protein" evidence="1">
    <location>
        <begin position="23"/>
        <end position="139"/>
    </location>
</feature>
<dbReference type="Proteomes" id="UP000610456">
    <property type="component" value="Unassembled WGS sequence"/>
</dbReference>
<keyword evidence="1" id="KW-0732">Signal</keyword>
<dbReference type="AlphaFoldDB" id="A0A918VV50"/>
<sequence length="139" mass="15504">MKRSIGILLVLIMLGITGNAQNDPQGDLNNYVVSTTKIPQLQPIILTAEALREEDGAKYGDFQIVMYGSNVMELTDKEKMEAYTSKAKAAGVSISVCKISLDRQGIDQSVLHEFIQVVDHAYTHLIQLQKNKNYYSLQL</sequence>
<name>A0A918VV50_9FLAO</name>
<evidence type="ECO:0000256" key="1">
    <source>
        <dbReference type="SAM" id="SignalP"/>
    </source>
</evidence>
<keyword evidence="3" id="KW-1185">Reference proteome</keyword>
<feature type="signal peptide" evidence="1">
    <location>
        <begin position="1"/>
        <end position="22"/>
    </location>
</feature>
<accession>A0A918VV50</accession>
<dbReference type="Gene3D" id="3.40.1260.10">
    <property type="entry name" value="DsrEFH-like"/>
    <property type="match status" value="1"/>
</dbReference>
<comment type="caution">
    <text evidence="2">The sequence shown here is derived from an EMBL/GenBank/DDBJ whole genome shotgun (WGS) entry which is preliminary data.</text>
</comment>
<dbReference type="Pfam" id="PF02635">
    <property type="entry name" value="DsrE"/>
    <property type="match status" value="1"/>
</dbReference>
<organism evidence="2 3">
    <name type="scientific">Salinimicrobium marinum</name>
    <dbReference type="NCBI Taxonomy" id="680283"/>
    <lineage>
        <taxon>Bacteria</taxon>
        <taxon>Pseudomonadati</taxon>
        <taxon>Bacteroidota</taxon>
        <taxon>Flavobacteriia</taxon>
        <taxon>Flavobacteriales</taxon>
        <taxon>Flavobacteriaceae</taxon>
        <taxon>Salinimicrobium</taxon>
    </lineage>
</organism>
<dbReference type="InterPro" id="IPR027396">
    <property type="entry name" value="DsrEFH-like"/>
</dbReference>
<evidence type="ECO:0000313" key="3">
    <source>
        <dbReference type="Proteomes" id="UP000610456"/>
    </source>
</evidence>
<dbReference type="RefSeq" id="WP_189603371.1">
    <property type="nucleotide sequence ID" value="NZ_BMXB01000001.1"/>
</dbReference>